<evidence type="ECO:0000259" key="8">
    <source>
        <dbReference type="Pfam" id="PF05000"/>
    </source>
</evidence>
<feature type="domain" description="RNA polymerase Rpb1" evidence="8">
    <location>
        <begin position="18"/>
        <end position="65"/>
    </location>
</feature>
<evidence type="ECO:0000256" key="4">
    <source>
        <dbReference type="ARBA" id="ARBA00022695"/>
    </source>
</evidence>
<evidence type="ECO:0000256" key="2">
    <source>
        <dbReference type="ARBA" id="ARBA00022478"/>
    </source>
</evidence>
<evidence type="ECO:0000313" key="10">
    <source>
        <dbReference type="Proteomes" id="UP000009183"/>
    </source>
</evidence>
<keyword evidence="6" id="KW-0862">Zinc</keyword>
<dbReference type="GO" id="GO:0003899">
    <property type="term" value="F:DNA-directed RNA polymerase activity"/>
    <property type="evidence" value="ECO:0007669"/>
    <property type="project" value="UniProtKB-EC"/>
</dbReference>
<dbReference type="Proteomes" id="UP000009183">
    <property type="component" value="Chromosome 4"/>
</dbReference>
<evidence type="ECO:0000256" key="3">
    <source>
        <dbReference type="ARBA" id="ARBA00022679"/>
    </source>
</evidence>
<keyword evidence="5" id="KW-0479">Metal-binding</keyword>
<dbReference type="InterPro" id="IPR007083">
    <property type="entry name" value="RNA_pol_Rpb1_4"/>
</dbReference>
<dbReference type="GO" id="GO:0000428">
    <property type="term" value="C:DNA-directed RNA polymerase complex"/>
    <property type="evidence" value="ECO:0007669"/>
    <property type="project" value="UniProtKB-KW"/>
</dbReference>
<keyword evidence="10" id="KW-1185">Reference proteome</keyword>
<dbReference type="InterPro" id="IPR038120">
    <property type="entry name" value="Rpb1_funnel_sf"/>
</dbReference>
<dbReference type="Gene3D" id="1.10.132.30">
    <property type="match status" value="1"/>
</dbReference>
<dbReference type="AlphaFoldDB" id="D7TA10"/>
<dbReference type="EC" id="2.7.7.6" evidence="1"/>
<accession>D7TA10</accession>
<organism evidence="9 10">
    <name type="scientific">Vitis vinifera</name>
    <name type="common">Grape</name>
    <dbReference type="NCBI Taxonomy" id="29760"/>
    <lineage>
        <taxon>Eukaryota</taxon>
        <taxon>Viridiplantae</taxon>
        <taxon>Streptophyta</taxon>
        <taxon>Embryophyta</taxon>
        <taxon>Tracheophyta</taxon>
        <taxon>Spermatophyta</taxon>
        <taxon>Magnoliopsida</taxon>
        <taxon>eudicotyledons</taxon>
        <taxon>Gunneridae</taxon>
        <taxon>Pentapetalae</taxon>
        <taxon>rosids</taxon>
        <taxon>Vitales</taxon>
        <taxon>Vitaceae</taxon>
        <taxon>Viteae</taxon>
        <taxon>Vitis</taxon>
    </lineage>
</organism>
<evidence type="ECO:0000256" key="7">
    <source>
        <dbReference type="ARBA" id="ARBA00023163"/>
    </source>
</evidence>
<keyword evidence="2" id="KW-0240">DNA-directed RNA polymerase</keyword>
<gene>
    <name evidence="9" type="ordered locus">VIT_04s0079g00110</name>
</gene>
<keyword evidence="7" id="KW-0804">Transcription</keyword>
<evidence type="ECO:0000313" key="9">
    <source>
        <dbReference type="EMBL" id="CBI27332.3"/>
    </source>
</evidence>
<keyword evidence="4" id="KW-0548">Nucleotidyltransferase</keyword>
<dbReference type="GO" id="GO:0003677">
    <property type="term" value="F:DNA binding"/>
    <property type="evidence" value="ECO:0007669"/>
    <property type="project" value="InterPro"/>
</dbReference>
<keyword evidence="3" id="KW-0808">Transferase</keyword>
<sequence>MILTICFRKIFSYYCTHLIEPFLNRARDDAGSSAQKSLLESNNLKAMVRIGSKGSFISISQMTTCNPNYMFREHAEDLKTI</sequence>
<protein>
    <recommendedName>
        <fullName evidence="1">DNA-directed RNA polymerase</fullName>
        <ecNumber evidence="1">2.7.7.6</ecNumber>
    </recommendedName>
</protein>
<evidence type="ECO:0000256" key="6">
    <source>
        <dbReference type="ARBA" id="ARBA00022833"/>
    </source>
</evidence>
<dbReference type="GO" id="GO:0046872">
    <property type="term" value="F:metal ion binding"/>
    <property type="evidence" value="ECO:0007669"/>
    <property type="project" value="UniProtKB-KW"/>
</dbReference>
<name>D7TA10_VITVI</name>
<dbReference type="InParanoid" id="D7TA10"/>
<evidence type="ECO:0000256" key="5">
    <source>
        <dbReference type="ARBA" id="ARBA00022723"/>
    </source>
</evidence>
<dbReference type="GO" id="GO:0006351">
    <property type="term" value="P:DNA-templated transcription"/>
    <property type="evidence" value="ECO:0007669"/>
    <property type="project" value="InterPro"/>
</dbReference>
<dbReference type="EMBL" id="FN595753">
    <property type="protein sequence ID" value="CBI27332.3"/>
    <property type="molecule type" value="Genomic_DNA"/>
</dbReference>
<dbReference type="HOGENOM" id="CLU_2578754_0_0_1"/>
<proteinExistence type="predicted"/>
<evidence type="ECO:0000256" key="1">
    <source>
        <dbReference type="ARBA" id="ARBA00012418"/>
    </source>
</evidence>
<dbReference type="PaxDb" id="29760-VIT_04s0079g00110.t01"/>
<reference evidence="10" key="1">
    <citation type="journal article" date="2007" name="Nature">
        <title>The grapevine genome sequence suggests ancestral hexaploidization in major angiosperm phyla.</title>
        <authorList>
            <consortium name="The French-Italian Public Consortium for Grapevine Genome Characterization."/>
            <person name="Jaillon O."/>
            <person name="Aury J.-M."/>
            <person name="Noel B."/>
            <person name="Policriti A."/>
            <person name="Clepet C."/>
            <person name="Casagrande A."/>
            <person name="Choisne N."/>
            <person name="Aubourg S."/>
            <person name="Vitulo N."/>
            <person name="Jubin C."/>
            <person name="Vezzi A."/>
            <person name="Legeai F."/>
            <person name="Hugueney P."/>
            <person name="Dasilva C."/>
            <person name="Horner D."/>
            <person name="Mica E."/>
            <person name="Jublot D."/>
            <person name="Poulain J."/>
            <person name="Bruyere C."/>
            <person name="Billault A."/>
            <person name="Segurens B."/>
            <person name="Gouyvenoux M."/>
            <person name="Ugarte E."/>
            <person name="Cattonaro F."/>
            <person name="Anthouard V."/>
            <person name="Vico V."/>
            <person name="Del Fabbro C."/>
            <person name="Alaux M."/>
            <person name="Di Gaspero G."/>
            <person name="Dumas V."/>
            <person name="Felice N."/>
            <person name="Paillard S."/>
            <person name="Juman I."/>
            <person name="Moroldo M."/>
            <person name="Scalabrin S."/>
            <person name="Canaguier A."/>
            <person name="Le Clainche I."/>
            <person name="Malacrida G."/>
            <person name="Durand E."/>
            <person name="Pesole G."/>
            <person name="Laucou V."/>
            <person name="Chatelet P."/>
            <person name="Merdinoglu D."/>
            <person name="Delledonne M."/>
            <person name="Pezzotti M."/>
            <person name="Lecharny A."/>
            <person name="Scarpelli C."/>
            <person name="Artiguenave F."/>
            <person name="Pe M.E."/>
            <person name="Valle G."/>
            <person name="Morgante M."/>
            <person name="Caboche M."/>
            <person name="Adam-Blondon A.-F."/>
            <person name="Weissenbach J."/>
            <person name="Quetier F."/>
            <person name="Wincker P."/>
        </authorList>
    </citation>
    <scope>NUCLEOTIDE SEQUENCE [LARGE SCALE GENOMIC DNA]</scope>
    <source>
        <strain evidence="10">cv. Pinot noir / PN40024</strain>
    </source>
</reference>
<dbReference type="Pfam" id="PF05000">
    <property type="entry name" value="RNA_pol_Rpb1_4"/>
    <property type="match status" value="1"/>
</dbReference>
<dbReference type="eggNOG" id="KOG0260">
    <property type="taxonomic scope" value="Eukaryota"/>
</dbReference>
<dbReference type="STRING" id="29760.D7TA10"/>
<dbReference type="SUPFAM" id="SSF64484">
    <property type="entry name" value="beta and beta-prime subunits of DNA dependent RNA-polymerase"/>
    <property type="match status" value="1"/>
</dbReference>